<dbReference type="SUPFAM" id="SSF56281">
    <property type="entry name" value="Metallo-hydrolase/oxidoreductase"/>
    <property type="match status" value="1"/>
</dbReference>
<keyword evidence="3" id="KW-1185">Reference proteome</keyword>
<gene>
    <name evidence="2" type="ORF">RxyAA322_23210</name>
</gene>
<dbReference type="Pfam" id="PF00753">
    <property type="entry name" value="Lactamase_B"/>
    <property type="match status" value="1"/>
</dbReference>
<dbReference type="PANTHER" id="PTHR30619:SF1">
    <property type="entry name" value="RECOMBINATION PROTEIN 2"/>
    <property type="match status" value="1"/>
</dbReference>
<evidence type="ECO:0000313" key="3">
    <source>
        <dbReference type="Proteomes" id="UP000318065"/>
    </source>
</evidence>
<dbReference type="EMBL" id="AP019791">
    <property type="protein sequence ID" value="BBL80467.1"/>
    <property type="molecule type" value="Genomic_DNA"/>
</dbReference>
<dbReference type="InterPro" id="IPR052159">
    <property type="entry name" value="Competence_DNA_uptake"/>
</dbReference>
<dbReference type="PANTHER" id="PTHR30619">
    <property type="entry name" value="DNA INTERNALIZATION/COMPETENCE PROTEIN COMEC/REC2"/>
    <property type="match status" value="1"/>
</dbReference>
<dbReference type="CDD" id="cd07731">
    <property type="entry name" value="ComA-like_MBL-fold"/>
    <property type="match status" value="1"/>
</dbReference>
<name>A0A510HP55_9ACTN</name>
<dbReference type="Proteomes" id="UP000318065">
    <property type="component" value="Chromosome"/>
</dbReference>
<protein>
    <recommendedName>
        <fullName evidence="1">Metallo-beta-lactamase domain-containing protein</fullName>
    </recommendedName>
</protein>
<dbReference type="InterPro" id="IPR036866">
    <property type="entry name" value="RibonucZ/Hydroxyglut_hydro"/>
</dbReference>
<dbReference type="SMART" id="SM00849">
    <property type="entry name" value="Lactamase_B"/>
    <property type="match status" value="1"/>
</dbReference>
<accession>A0A510HP55</accession>
<feature type="domain" description="Metallo-beta-lactamase" evidence="1">
    <location>
        <begin position="63"/>
        <end position="258"/>
    </location>
</feature>
<sequence>MSISSAFSGRHRIARGVLYALLLIPLLLAFSCSGPDFLGGRNFSGVGPPPSGALSVSFIDVGQGDAVLVQAGGEDYLVDAGNPEEGPVVVDFLRERGVDDLEGMVSTSGDADHVGGLAEVLEAFPVEKVYLSGYPKDTLTYAGFLRAVRAEEGVEVERVRAGHRTEWGGVRVDVLNPPPGGFFSGSNDNSVALLLTYGRARVLLGGDAEQRAEEYMASGPYTGPLTVLKVNHHGSETSTGPLFLSRFRPRVAVIQCGRDNPYGHPDPEVLERLRRAGARVFRTDLHGDVIVTIRRDLVEVAVERPVRAGA</sequence>
<organism evidence="2 3">
    <name type="scientific">Rubrobacter xylanophilus</name>
    <dbReference type="NCBI Taxonomy" id="49319"/>
    <lineage>
        <taxon>Bacteria</taxon>
        <taxon>Bacillati</taxon>
        <taxon>Actinomycetota</taxon>
        <taxon>Rubrobacteria</taxon>
        <taxon>Rubrobacterales</taxon>
        <taxon>Rubrobacteraceae</taxon>
        <taxon>Rubrobacter</taxon>
    </lineage>
</organism>
<dbReference type="InterPro" id="IPR001279">
    <property type="entry name" value="Metallo-B-lactamas"/>
</dbReference>
<proteinExistence type="predicted"/>
<evidence type="ECO:0000313" key="2">
    <source>
        <dbReference type="EMBL" id="BBL80467.1"/>
    </source>
</evidence>
<evidence type="ECO:0000259" key="1">
    <source>
        <dbReference type="SMART" id="SM00849"/>
    </source>
</evidence>
<dbReference type="Gene3D" id="3.60.15.10">
    <property type="entry name" value="Ribonuclease Z/Hydroxyacylglutathione hydrolase-like"/>
    <property type="match status" value="1"/>
</dbReference>
<dbReference type="InterPro" id="IPR035681">
    <property type="entry name" value="ComA-like_MBL"/>
</dbReference>
<dbReference type="AlphaFoldDB" id="A0A510HP55"/>
<reference evidence="2" key="1">
    <citation type="journal article" date="2019" name="Microbiol. Resour. Announc.">
        <title>Complete Genome Sequence of Rubrobacter xylanophilus Strain AA3-22, Isolated from Arima Onsen in Japan.</title>
        <authorList>
            <person name="Tomariguchi N."/>
            <person name="Miyazaki K."/>
        </authorList>
    </citation>
    <scope>NUCLEOTIDE SEQUENCE [LARGE SCALE GENOMIC DNA]</scope>
    <source>
        <strain evidence="2">AA3-22</strain>
    </source>
</reference>